<evidence type="ECO:0000256" key="9">
    <source>
        <dbReference type="ARBA" id="ARBA00022992"/>
    </source>
</evidence>
<keyword evidence="5" id="KW-0716">Sensory transduction</keyword>
<comment type="catalytic activity">
    <reaction evidence="20">
        <text>Cs(+)(in) = Cs(+)(out)</text>
        <dbReference type="Rhea" id="RHEA:78555"/>
        <dbReference type="ChEBI" id="CHEBI:49547"/>
    </reaction>
</comment>
<accession>A0A1S3ETX4</accession>
<keyword evidence="7" id="KW-0547">Nucleotide-binding</keyword>
<evidence type="ECO:0000256" key="11">
    <source>
        <dbReference type="ARBA" id="ARBA00023136"/>
    </source>
</evidence>
<dbReference type="InterPro" id="IPR005821">
    <property type="entry name" value="Ion_trans_dom"/>
</dbReference>
<evidence type="ECO:0000256" key="14">
    <source>
        <dbReference type="ARBA" id="ARBA00023305"/>
    </source>
</evidence>
<feature type="transmembrane region" description="Helical" evidence="22">
    <location>
        <begin position="594"/>
        <end position="614"/>
    </location>
</feature>
<feature type="region of interest" description="Disordered" evidence="21">
    <location>
        <begin position="20"/>
        <end position="39"/>
    </location>
</feature>
<feature type="region of interest" description="Disordered" evidence="21">
    <location>
        <begin position="875"/>
        <end position="923"/>
    </location>
</feature>
<dbReference type="CTD" id="54714"/>
<dbReference type="SUPFAM" id="SSF81324">
    <property type="entry name" value="Voltage-gated potassium channels"/>
    <property type="match status" value="1"/>
</dbReference>
<dbReference type="PANTHER" id="PTHR45638:SF8">
    <property type="entry name" value="CYCLIC NUCLEOTIDE-GATED CATION CHANNEL BETA-3"/>
    <property type="match status" value="1"/>
</dbReference>
<dbReference type="InterPro" id="IPR018490">
    <property type="entry name" value="cNMP-bd_dom_sf"/>
</dbReference>
<evidence type="ECO:0000313" key="25">
    <source>
        <dbReference type="RefSeq" id="XP_012867861.1"/>
    </source>
</evidence>
<dbReference type="OrthoDB" id="421226at2759"/>
<organism evidence="24 25">
    <name type="scientific">Dipodomys ordii</name>
    <name type="common">Ord's kangaroo rat</name>
    <dbReference type="NCBI Taxonomy" id="10020"/>
    <lineage>
        <taxon>Eukaryota</taxon>
        <taxon>Metazoa</taxon>
        <taxon>Chordata</taxon>
        <taxon>Craniata</taxon>
        <taxon>Vertebrata</taxon>
        <taxon>Euteleostomi</taxon>
        <taxon>Mammalia</taxon>
        <taxon>Eutheria</taxon>
        <taxon>Euarchontoglires</taxon>
        <taxon>Glires</taxon>
        <taxon>Rodentia</taxon>
        <taxon>Castorimorpha</taxon>
        <taxon>Heteromyidae</taxon>
        <taxon>Dipodomyinae</taxon>
        <taxon>Dipodomys</taxon>
    </lineage>
</organism>
<feature type="domain" description="Cyclic nucleotide-binding" evidence="23">
    <location>
        <begin position="700"/>
        <end position="804"/>
    </location>
</feature>
<dbReference type="GeneID" id="105982733"/>
<dbReference type="GO" id="GO:0001750">
    <property type="term" value="C:photoreceptor outer segment"/>
    <property type="evidence" value="ECO:0007669"/>
    <property type="project" value="TreeGrafter"/>
</dbReference>
<dbReference type="GO" id="GO:0017071">
    <property type="term" value="C:intracellular cyclic nucleotide activated cation channel complex"/>
    <property type="evidence" value="ECO:0007669"/>
    <property type="project" value="TreeGrafter"/>
</dbReference>
<dbReference type="PROSITE" id="PS50042">
    <property type="entry name" value="CNMP_BINDING_3"/>
    <property type="match status" value="1"/>
</dbReference>
<reference evidence="25" key="1">
    <citation type="submission" date="2025-08" db="UniProtKB">
        <authorList>
            <consortium name="RefSeq"/>
        </authorList>
    </citation>
    <scope>IDENTIFICATION</scope>
    <source>
        <tissue evidence="25">Kidney</tissue>
    </source>
</reference>
<evidence type="ECO:0000259" key="23">
    <source>
        <dbReference type="PROSITE" id="PS50042"/>
    </source>
</evidence>
<dbReference type="Gene3D" id="1.10.287.70">
    <property type="match status" value="1"/>
</dbReference>
<dbReference type="RefSeq" id="XP_012867861.1">
    <property type="nucleotide sequence ID" value="XM_013012407.1"/>
</dbReference>
<keyword evidence="12" id="KW-1071">Ligand-gated ion channel</keyword>
<evidence type="ECO:0000256" key="20">
    <source>
        <dbReference type="ARBA" id="ARBA00044691"/>
    </source>
</evidence>
<dbReference type="Gene3D" id="2.60.120.10">
    <property type="entry name" value="Jelly Rolls"/>
    <property type="match status" value="1"/>
</dbReference>
<dbReference type="Pfam" id="PF00520">
    <property type="entry name" value="Ion_trans"/>
    <property type="match status" value="1"/>
</dbReference>
<feature type="transmembrane region" description="Helical" evidence="22">
    <location>
        <begin position="394"/>
        <end position="416"/>
    </location>
</feature>
<evidence type="ECO:0000256" key="18">
    <source>
        <dbReference type="ARBA" id="ARBA00044635"/>
    </source>
</evidence>
<keyword evidence="14" id="KW-0844">Vision</keyword>
<dbReference type="FunFam" id="2.60.120.10:FF:000020">
    <property type="entry name" value="Cyclic nucleotide-gated channel beta 3"/>
    <property type="match status" value="1"/>
</dbReference>
<dbReference type="CDD" id="cd00038">
    <property type="entry name" value="CAP_ED"/>
    <property type="match status" value="1"/>
</dbReference>
<comment type="catalytic activity">
    <reaction evidence="17">
        <text>Ca(2+)(in) = Ca(2+)(out)</text>
        <dbReference type="Rhea" id="RHEA:29671"/>
        <dbReference type="ChEBI" id="CHEBI:29108"/>
    </reaction>
</comment>
<name>A0A1S3ETX4_DIPOR</name>
<keyword evidence="6 22" id="KW-0812">Transmembrane</keyword>
<dbReference type="InterPro" id="IPR050866">
    <property type="entry name" value="CNG_cation_channel"/>
</dbReference>
<keyword evidence="24" id="KW-1185">Reference proteome</keyword>
<dbReference type="FunCoup" id="A0A1S3ETX4">
    <property type="interactions" value="314"/>
</dbReference>
<dbReference type="SUPFAM" id="SSF51206">
    <property type="entry name" value="cAMP-binding domain-like"/>
    <property type="match status" value="1"/>
</dbReference>
<feature type="region of interest" description="Disordered" evidence="21">
    <location>
        <begin position="326"/>
        <end position="354"/>
    </location>
</feature>
<protein>
    <submittedName>
        <fullName evidence="25">Cyclic nucleotide-gated cation channel beta-3</fullName>
    </submittedName>
</protein>
<keyword evidence="10" id="KW-0406">Ion transport</keyword>
<dbReference type="Proteomes" id="UP000081671">
    <property type="component" value="Unplaced"/>
</dbReference>
<feature type="region of interest" description="Disordered" evidence="21">
    <location>
        <begin position="168"/>
        <end position="187"/>
    </location>
</feature>
<dbReference type="Pfam" id="PF00027">
    <property type="entry name" value="cNMP_binding"/>
    <property type="match status" value="1"/>
</dbReference>
<dbReference type="InterPro" id="IPR014710">
    <property type="entry name" value="RmlC-like_jellyroll"/>
</dbReference>
<keyword evidence="8 22" id="KW-1133">Transmembrane helix</keyword>
<gene>
    <name evidence="25" type="primary">Cngb3</name>
</gene>
<dbReference type="SMART" id="SM00100">
    <property type="entry name" value="cNMP"/>
    <property type="match status" value="1"/>
</dbReference>
<dbReference type="GO" id="GO:0005886">
    <property type="term" value="C:plasma membrane"/>
    <property type="evidence" value="ECO:0007669"/>
    <property type="project" value="TreeGrafter"/>
</dbReference>
<evidence type="ECO:0000256" key="8">
    <source>
        <dbReference type="ARBA" id="ARBA00022989"/>
    </source>
</evidence>
<dbReference type="FunFam" id="1.10.287.70:FF:000072">
    <property type="entry name" value="Cyclic nucleotide gated channel beta 3"/>
    <property type="match status" value="1"/>
</dbReference>
<dbReference type="GO" id="GO:0030553">
    <property type="term" value="F:cGMP binding"/>
    <property type="evidence" value="ECO:0007669"/>
    <property type="project" value="UniProtKB-KW"/>
</dbReference>
<feature type="transmembrane region" description="Helical" evidence="22">
    <location>
        <begin position="529"/>
        <end position="550"/>
    </location>
</feature>
<proteinExistence type="predicted"/>
<evidence type="ECO:0000256" key="2">
    <source>
        <dbReference type="ARBA" id="ARBA00004141"/>
    </source>
</evidence>
<keyword evidence="11 22" id="KW-0472">Membrane</keyword>
<comment type="catalytic activity">
    <reaction evidence="15">
        <text>K(+)(in) = K(+)(out)</text>
        <dbReference type="Rhea" id="RHEA:29463"/>
        <dbReference type="ChEBI" id="CHEBI:29103"/>
    </reaction>
</comment>
<dbReference type="Gene3D" id="1.10.287.630">
    <property type="entry name" value="Helix hairpin bin"/>
    <property type="match status" value="1"/>
</dbReference>
<dbReference type="FunFam" id="1.10.287.630:FF:000001">
    <property type="entry name" value="Cyclic nucleotide-gated channel alpha 3"/>
    <property type="match status" value="1"/>
</dbReference>
<evidence type="ECO:0000256" key="16">
    <source>
        <dbReference type="ARBA" id="ARBA00036239"/>
    </source>
</evidence>
<dbReference type="PROSITE" id="PS00889">
    <property type="entry name" value="CNMP_BINDING_2"/>
    <property type="match status" value="1"/>
</dbReference>
<dbReference type="PROSITE" id="PS00888">
    <property type="entry name" value="CNMP_BINDING_1"/>
    <property type="match status" value="1"/>
</dbReference>
<keyword evidence="3" id="KW-0813">Transport</keyword>
<dbReference type="InterPro" id="IPR000595">
    <property type="entry name" value="cNMP-bd_dom"/>
</dbReference>
<dbReference type="KEGG" id="dord:105982733"/>
<evidence type="ECO:0000256" key="1">
    <source>
        <dbReference type="ARBA" id="ARBA00000309"/>
    </source>
</evidence>
<evidence type="ECO:0000256" key="5">
    <source>
        <dbReference type="ARBA" id="ARBA00022606"/>
    </source>
</evidence>
<evidence type="ECO:0000256" key="6">
    <source>
        <dbReference type="ARBA" id="ARBA00022692"/>
    </source>
</evidence>
<dbReference type="GO" id="GO:0005223">
    <property type="term" value="F:intracellularly cGMP-activated cation channel activity"/>
    <property type="evidence" value="ECO:0007669"/>
    <property type="project" value="TreeGrafter"/>
</dbReference>
<evidence type="ECO:0000256" key="10">
    <source>
        <dbReference type="ARBA" id="ARBA00023065"/>
    </source>
</evidence>
<evidence type="ECO:0000256" key="15">
    <source>
        <dbReference type="ARBA" id="ARBA00034430"/>
    </source>
</evidence>
<dbReference type="STRING" id="10020.ENSDORP00000008002"/>
<comment type="catalytic activity">
    <reaction evidence="18">
        <text>Li(+)(in) = Li(+)(out)</text>
        <dbReference type="Rhea" id="RHEA:78551"/>
        <dbReference type="ChEBI" id="CHEBI:49713"/>
    </reaction>
</comment>
<evidence type="ECO:0000256" key="21">
    <source>
        <dbReference type="SAM" id="MobiDB-lite"/>
    </source>
</evidence>
<feature type="transmembrane region" description="Helical" evidence="22">
    <location>
        <begin position="476"/>
        <end position="499"/>
    </location>
</feature>
<evidence type="ECO:0000256" key="22">
    <source>
        <dbReference type="SAM" id="Phobius"/>
    </source>
</evidence>
<dbReference type="InterPro" id="IPR018488">
    <property type="entry name" value="cNMP-bd_CS"/>
</dbReference>
<comment type="catalytic activity">
    <reaction evidence="16">
        <text>Na(+)(in) = Na(+)(out)</text>
        <dbReference type="Rhea" id="RHEA:34963"/>
        <dbReference type="ChEBI" id="CHEBI:29101"/>
    </reaction>
</comment>
<keyword evidence="4" id="KW-0140">cGMP</keyword>
<evidence type="ECO:0000256" key="19">
    <source>
        <dbReference type="ARBA" id="ARBA00044657"/>
    </source>
</evidence>
<evidence type="ECO:0000313" key="24">
    <source>
        <dbReference type="Proteomes" id="UP000081671"/>
    </source>
</evidence>
<keyword evidence="13" id="KW-0407">Ion channel</keyword>
<sequence>MWTSLKLNKVAPIEENSENQRFSHLSSYSHPSTCQTRGRSGSQLLLYEDESQQQSGIQSYLQGLVNSRENHLPNTDSSHCSHGQRALPAALKQPLGHAGLGRMSIYALHQCFQVNSSWVRPYRAKRNSSGGLPDNIFIAYTKYNCVENAAHSSIYFFLAIDGSNEKKSFRDSATKPDLQSPAGQTGTVSEWKEMETEQENSISARDGEFPVDLPPAMTLFKPKRVQAPLPCQCDFAVMSCILSAGSSPVIMAFVTMGGRQTATVKLMTPISRLPKSGFWNTSPYNKANAKSKPLGAPVINEYADAQLHNLVRRMYQRTALYKRKLTEGEISSPEPSPPTGKPTAASSMQESNSKLKKEPNCGVLCCKFQKVPLGEHLKRFRIPSSIDAHTDRLYLLWLLLVTVAYHWNCWLIPLRLVFPYQTPNNTCYWLVMDIVCDCIYLCDMLLIQPRLQFVKGGEIIVESNELKRHYRNSTKFQLDVASIMPFDVFYLFFGFNPIFRTNRILKYTSFLEFNHHLESLMNKAYVYRIIRTTGYLLFILHINACIYYCASKYEGIGTTKWVYNGEGNKYLRCFYWAVRSLITIGGLPEPQTSFEIIFQLLNFFCGVFVFSSLIGQMRDIIGASTASQNNFRVCMDHTIAYMNNYSIPQRVQNRVRTWFEYTWDSQRILDESGFLESLPTTMQLSIAIDMNFSILNKVDLFKGCDTQMIHDMLLKLKSTIYLPGDFVCKKGEIGREMYIIKQGEIHVLGGPDGAQVLVTLKAGTVFGEISLLATGGGSRRTADVVAHGFANLLTLDKKTLQEILQHYPDSKKLLMKKARVLLKQKGKATEITPPRKGLACLFPSKKETPKIFQAFLRGPGKADLGRLFTLKREQAAQKENENSKGEGKGEEYEDKGRELAEKAMDRDKCRASPPTAEEMPPLIRRAVLPRGTSHQSLIISMAPSTQVGEEVLTVEVKEKAEQ</sequence>
<evidence type="ECO:0000256" key="17">
    <source>
        <dbReference type="ARBA" id="ARBA00036634"/>
    </source>
</evidence>
<evidence type="ECO:0000256" key="13">
    <source>
        <dbReference type="ARBA" id="ARBA00023303"/>
    </source>
</evidence>
<dbReference type="AlphaFoldDB" id="A0A1S3ETX4"/>
<dbReference type="PANTHER" id="PTHR45638">
    <property type="entry name" value="CYCLIC NUCLEOTIDE-GATED CATION CHANNEL SUBUNIT A"/>
    <property type="match status" value="1"/>
</dbReference>
<evidence type="ECO:0000256" key="3">
    <source>
        <dbReference type="ARBA" id="ARBA00022448"/>
    </source>
</evidence>
<feature type="transmembrane region" description="Helical" evidence="22">
    <location>
        <begin position="428"/>
        <end position="447"/>
    </location>
</feature>
<dbReference type="GO" id="GO:0007601">
    <property type="term" value="P:visual perception"/>
    <property type="evidence" value="ECO:0007669"/>
    <property type="project" value="UniProtKB-KW"/>
</dbReference>
<comment type="subcellular location">
    <subcellularLocation>
        <location evidence="2">Membrane</location>
        <topology evidence="2">Multi-pass membrane protein</topology>
    </subcellularLocation>
</comment>
<dbReference type="GO" id="GO:0005222">
    <property type="term" value="F:intracellularly cAMP-activated cation channel activity"/>
    <property type="evidence" value="ECO:0007669"/>
    <property type="project" value="TreeGrafter"/>
</dbReference>
<evidence type="ECO:0000256" key="4">
    <source>
        <dbReference type="ARBA" id="ARBA00022535"/>
    </source>
</evidence>
<evidence type="ECO:0000256" key="7">
    <source>
        <dbReference type="ARBA" id="ARBA00022741"/>
    </source>
</evidence>
<dbReference type="GO" id="GO:0044877">
    <property type="term" value="F:protein-containing complex binding"/>
    <property type="evidence" value="ECO:0007669"/>
    <property type="project" value="TreeGrafter"/>
</dbReference>
<evidence type="ECO:0000256" key="12">
    <source>
        <dbReference type="ARBA" id="ARBA00023286"/>
    </source>
</evidence>
<dbReference type="InParanoid" id="A0A1S3ETX4"/>
<keyword evidence="9" id="KW-0142">cGMP-binding</keyword>
<comment type="catalytic activity">
    <reaction evidence="1">
        <text>NH4(+)(in) = NH4(+)(out)</text>
        <dbReference type="Rhea" id="RHEA:28747"/>
        <dbReference type="ChEBI" id="CHEBI:28938"/>
    </reaction>
</comment>
<feature type="compositionally biased region" description="Basic and acidic residues" evidence="21">
    <location>
        <begin position="875"/>
        <end position="910"/>
    </location>
</feature>
<comment type="catalytic activity">
    <reaction evidence="19">
        <text>Rb(+)(in) = Rb(+)(out)</text>
        <dbReference type="Rhea" id="RHEA:78547"/>
        <dbReference type="ChEBI" id="CHEBI:49847"/>
    </reaction>
</comment>